<protein>
    <submittedName>
        <fullName evidence="1">Uncharacterized protein</fullName>
    </submittedName>
</protein>
<dbReference type="EMBL" id="GISG01109762">
    <property type="protein sequence ID" value="MBA4638548.1"/>
    <property type="molecule type" value="Transcribed_RNA"/>
</dbReference>
<evidence type="ECO:0000313" key="1">
    <source>
        <dbReference type="EMBL" id="MBA4638548.1"/>
    </source>
</evidence>
<proteinExistence type="predicted"/>
<accession>A0A7C9DHE0</accession>
<reference evidence="1" key="1">
    <citation type="journal article" date="2013" name="J. Plant Res.">
        <title>Effect of fungi and light on seed germination of three Opuntia species from semiarid lands of central Mexico.</title>
        <authorList>
            <person name="Delgado-Sanchez P."/>
            <person name="Jimenez-Bremont J.F."/>
            <person name="Guerrero-Gonzalez Mde L."/>
            <person name="Flores J."/>
        </authorList>
    </citation>
    <scope>NUCLEOTIDE SEQUENCE</scope>
    <source>
        <tissue evidence="1">Cladode</tissue>
    </source>
</reference>
<dbReference type="AlphaFoldDB" id="A0A7C9DHE0"/>
<reference evidence="1" key="2">
    <citation type="submission" date="2020-07" db="EMBL/GenBank/DDBJ databases">
        <authorList>
            <person name="Vera ALvarez R."/>
            <person name="Arias-Moreno D.M."/>
            <person name="Jimenez-Jacinto V."/>
            <person name="Jimenez-Bremont J.F."/>
            <person name="Swaminathan K."/>
            <person name="Moose S.P."/>
            <person name="Guerrero-Gonzalez M.L."/>
            <person name="Marino-Ramirez L."/>
            <person name="Landsman D."/>
            <person name="Rodriguez-Kessler M."/>
            <person name="Delgado-Sanchez P."/>
        </authorList>
    </citation>
    <scope>NUCLEOTIDE SEQUENCE</scope>
    <source>
        <tissue evidence="1">Cladode</tissue>
    </source>
</reference>
<sequence length="137" mass="13119">MAPVASDSSFGFSSSSITACFASSTTSSAFTSGFSSGTSTLGCSSSCVSTATSILGVSSTSRFSSLKPALGSCFSSTGSSDLGVGSAGALGFSSVETFSAVGMSVVCSDAEESATGSVGFTSSLGFSSTFSSTSGSF</sequence>
<name>A0A7C9DHE0_OPUST</name>
<organism evidence="1">
    <name type="scientific">Opuntia streptacantha</name>
    <name type="common">Prickly pear cactus</name>
    <name type="synonym">Opuntia cardona</name>
    <dbReference type="NCBI Taxonomy" id="393608"/>
    <lineage>
        <taxon>Eukaryota</taxon>
        <taxon>Viridiplantae</taxon>
        <taxon>Streptophyta</taxon>
        <taxon>Embryophyta</taxon>
        <taxon>Tracheophyta</taxon>
        <taxon>Spermatophyta</taxon>
        <taxon>Magnoliopsida</taxon>
        <taxon>eudicotyledons</taxon>
        <taxon>Gunneridae</taxon>
        <taxon>Pentapetalae</taxon>
        <taxon>Caryophyllales</taxon>
        <taxon>Cactineae</taxon>
        <taxon>Cactaceae</taxon>
        <taxon>Opuntioideae</taxon>
        <taxon>Opuntia</taxon>
    </lineage>
</organism>